<dbReference type="AlphaFoldDB" id="A0A084VAJ1"/>
<gene>
    <name evidence="1" type="ORF">ZHAS_00000847</name>
</gene>
<accession>A0A084VAJ1</accession>
<evidence type="ECO:0000313" key="3">
    <source>
        <dbReference type="Proteomes" id="UP000030765"/>
    </source>
</evidence>
<dbReference type="EnsemblMetazoa" id="ASIC000847-RA">
    <property type="protein sequence ID" value="ASIC000847-PA"/>
    <property type="gene ID" value="ASIC000847"/>
</dbReference>
<reference evidence="1 3" key="1">
    <citation type="journal article" date="2014" name="BMC Genomics">
        <title>Genome sequence of Anopheles sinensis provides insight into genetics basis of mosquito competence for malaria parasites.</title>
        <authorList>
            <person name="Zhou D."/>
            <person name="Zhang D."/>
            <person name="Ding G."/>
            <person name="Shi L."/>
            <person name="Hou Q."/>
            <person name="Ye Y."/>
            <person name="Xu Y."/>
            <person name="Zhou H."/>
            <person name="Xiong C."/>
            <person name="Li S."/>
            <person name="Yu J."/>
            <person name="Hong S."/>
            <person name="Yu X."/>
            <person name="Zou P."/>
            <person name="Chen C."/>
            <person name="Chang X."/>
            <person name="Wang W."/>
            <person name="Lv Y."/>
            <person name="Sun Y."/>
            <person name="Ma L."/>
            <person name="Shen B."/>
            <person name="Zhu C."/>
        </authorList>
    </citation>
    <scope>NUCLEOTIDE SEQUENCE [LARGE SCALE GENOMIC DNA]</scope>
</reference>
<dbReference type="EMBL" id="KE524190">
    <property type="protein sequence ID" value="KFB34985.1"/>
    <property type="molecule type" value="Genomic_DNA"/>
</dbReference>
<sequence>MADLLPENRAKAHLNGGKTAGKLNLLNIWAHGLPIETGRLCDEPRDGEVVLHPLSLMAFLFSI</sequence>
<organism evidence="1">
    <name type="scientific">Anopheles sinensis</name>
    <name type="common">Mosquito</name>
    <dbReference type="NCBI Taxonomy" id="74873"/>
    <lineage>
        <taxon>Eukaryota</taxon>
        <taxon>Metazoa</taxon>
        <taxon>Ecdysozoa</taxon>
        <taxon>Arthropoda</taxon>
        <taxon>Hexapoda</taxon>
        <taxon>Insecta</taxon>
        <taxon>Pterygota</taxon>
        <taxon>Neoptera</taxon>
        <taxon>Endopterygota</taxon>
        <taxon>Diptera</taxon>
        <taxon>Nematocera</taxon>
        <taxon>Culicoidea</taxon>
        <taxon>Culicidae</taxon>
        <taxon>Anophelinae</taxon>
        <taxon>Anopheles</taxon>
    </lineage>
</organism>
<evidence type="ECO:0000313" key="2">
    <source>
        <dbReference type="EnsemblMetazoa" id="ASIC000847-PA"/>
    </source>
</evidence>
<dbReference type="Proteomes" id="UP000030765">
    <property type="component" value="Unassembled WGS sequence"/>
</dbReference>
<dbReference type="VEuPathDB" id="VectorBase:ASIC000847"/>
<protein>
    <submittedName>
        <fullName evidence="1 2">Uncharacterized protein</fullName>
    </submittedName>
</protein>
<name>A0A084VAJ1_ANOSI</name>
<proteinExistence type="predicted"/>
<keyword evidence="3" id="KW-1185">Reference proteome</keyword>
<evidence type="ECO:0000313" key="1">
    <source>
        <dbReference type="EMBL" id="KFB34985.1"/>
    </source>
</evidence>
<reference evidence="2" key="2">
    <citation type="submission" date="2020-05" db="UniProtKB">
        <authorList>
            <consortium name="EnsemblMetazoa"/>
        </authorList>
    </citation>
    <scope>IDENTIFICATION</scope>
</reference>
<dbReference type="EMBL" id="ATLV01004124">
    <property type="status" value="NOT_ANNOTATED_CDS"/>
    <property type="molecule type" value="Genomic_DNA"/>
</dbReference>